<comment type="similarity">
    <text evidence="2">Belongs to the SspI family.</text>
</comment>
<comment type="induction">
    <text evidence="2">Expressed only in the forespore compartment of sporulating cells.</text>
</comment>
<gene>
    <name evidence="2 3" type="primary">sspI</name>
    <name evidence="3" type="ORF">ACFFSY_02880</name>
</gene>
<name>A0ABV5KI43_9BACL</name>
<keyword evidence="1 2" id="KW-0749">Sporulation</keyword>
<dbReference type="Pfam" id="PF14098">
    <property type="entry name" value="SSPI"/>
    <property type="match status" value="1"/>
</dbReference>
<sequence>MKVTLDLRQAIINRVQNKSNDELRGVITDSIGGDEMALPGLGVLFEVIWEQSTEPDQQKMVQTLYDHLRQTEAVANPSPS</sequence>
<comment type="subcellular location">
    <subcellularLocation>
        <location evidence="2">Spore core</location>
    </subcellularLocation>
</comment>
<proteinExistence type="evidence at transcript level"/>
<organism evidence="3 4">
    <name type="scientific">Paenibacillus aurantiacus</name>
    <dbReference type="NCBI Taxonomy" id="1936118"/>
    <lineage>
        <taxon>Bacteria</taxon>
        <taxon>Bacillati</taxon>
        <taxon>Bacillota</taxon>
        <taxon>Bacilli</taxon>
        <taxon>Bacillales</taxon>
        <taxon>Paenibacillaceae</taxon>
        <taxon>Paenibacillus</taxon>
    </lineage>
</organism>
<protein>
    <recommendedName>
        <fullName evidence="2">Small, acid-soluble spore protein I</fullName>
        <shortName evidence="2">SASP I</shortName>
    </recommendedName>
</protein>
<dbReference type="NCBIfam" id="TIGR03092">
    <property type="entry name" value="SASP_sspI"/>
    <property type="match status" value="1"/>
</dbReference>
<evidence type="ECO:0000313" key="4">
    <source>
        <dbReference type="Proteomes" id="UP001589747"/>
    </source>
</evidence>
<comment type="caution">
    <text evidence="3">The sequence shown here is derived from an EMBL/GenBank/DDBJ whole genome shotgun (WGS) entry which is preliminary data.</text>
</comment>
<keyword evidence="4" id="KW-1185">Reference proteome</keyword>
<evidence type="ECO:0000256" key="2">
    <source>
        <dbReference type="HAMAP-Rule" id="MF_00669"/>
    </source>
</evidence>
<dbReference type="EMBL" id="JBHMDO010000003">
    <property type="protein sequence ID" value="MFB9324886.1"/>
    <property type="molecule type" value="Genomic_DNA"/>
</dbReference>
<evidence type="ECO:0000313" key="3">
    <source>
        <dbReference type="EMBL" id="MFB9324886.1"/>
    </source>
</evidence>
<dbReference type="RefSeq" id="WP_377489595.1">
    <property type="nucleotide sequence ID" value="NZ_JBHMDO010000003.1"/>
</dbReference>
<reference evidence="3 4" key="1">
    <citation type="submission" date="2024-09" db="EMBL/GenBank/DDBJ databases">
        <authorList>
            <person name="Sun Q."/>
            <person name="Mori K."/>
        </authorList>
    </citation>
    <scope>NUCLEOTIDE SEQUENCE [LARGE SCALE GENOMIC DNA]</scope>
    <source>
        <strain evidence="3 4">TISTR 2452</strain>
    </source>
</reference>
<dbReference type="Proteomes" id="UP001589747">
    <property type="component" value="Unassembled WGS sequence"/>
</dbReference>
<dbReference type="InterPro" id="IPR017525">
    <property type="entry name" value="SspI"/>
</dbReference>
<evidence type="ECO:0000256" key="1">
    <source>
        <dbReference type="ARBA" id="ARBA00022969"/>
    </source>
</evidence>
<dbReference type="HAMAP" id="MF_00669">
    <property type="entry name" value="SspI"/>
    <property type="match status" value="1"/>
</dbReference>
<accession>A0ABV5KI43</accession>